<dbReference type="PANTHER" id="PTHR10488">
    <property type="entry name" value="GLYCINE AMIDINOTRANSFERASE, MITOCHONDRIAL"/>
    <property type="match status" value="1"/>
</dbReference>
<dbReference type="RefSeq" id="WP_366086297.1">
    <property type="nucleotide sequence ID" value="NZ_JBFASG010000001.1"/>
</dbReference>
<keyword evidence="4" id="KW-1185">Reference proteome</keyword>
<dbReference type="Gene3D" id="3.75.10.10">
    <property type="entry name" value="L-arginine/glycine Amidinotransferase, Chain A"/>
    <property type="match status" value="1"/>
</dbReference>
<keyword evidence="3" id="KW-0418">Kinase</keyword>
<comment type="similarity">
    <text evidence="1">Belongs to the amidinotransferase family.</text>
</comment>
<keyword evidence="2" id="KW-0808">Transferase</keyword>
<dbReference type="InterPro" id="IPR033195">
    <property type="entry name" value="AmidinoTrfase"/>
</dbReference>
<keyword evidence="3" id="KW-0723">Serine/threonine-protein kinase</keyword>
<evidence type="ECO:0000313" key="3">
    <source>
        <dbReference type="EMBL" id="MEV4921407.1"/>
    </source>
</evidence>
<proteinExistence type="inferred from homology"/>
<reference evidence="3 4" key="1">
    <citation type="submission" date="2024-06" db="EMBL/GenBank/DDBJ databases">
        <title>The Natural Products Discovery Center: Release of the First 8490 Sequenced Strains for Exploring Actinobacteria Biosynthetic Diversity.</title>
        <authorList>
            <person name="Kalkreuter E."/>
            <person name="Kautsar S.A."/>
            <person name="Yang D."/>
            <person name="Bader C.D."/>
            <person name="Teijaro C.N."/>
            <person name="Fluegel L."/>
            <person name="Davis C.M."/>
            <person name="Simpson J.R."/>
            <person name="Lauterbach L."/>
            <person name="Steele A.D."/>
            <person name="Gui C."/>
            <person name="Meng S."/>
            <person name="Li G."/>
            <person name="Viehrig K."/>
            <person name="Ye F."/>
            <person name="Su P."/>
            <person name="Kiefer A.F."/>
            <person name="Nichols A."/>
            <person name="Cepeda A.J."/>
            <person name="Yan W."/>
            <person name="Fan B."/>
            <person name="Jiang Y."/>
            <person name="Adhikari A."/>
            <person name="Zheng C.-J."/>
            <person name="Schuster L."/>
            <person name="Cowan T.M."/>
            <person name="Smanski M.J."/>
            <person name="Chevrette M.G."/>
            <person name="De Carvalho L.P.S."/>
            <person name="Shen B."/>
        </authorList>
    </citation>
    <scope>NUCLEOTIDE SEQUENCE [LARGE SCALE GENOMIC DNA]</scope>
    <source>
        <strain evidence="3 4">NPDC053791</strain>
    </source>
</reference>
<organism evidence="3 4">
    <name type="scientific">Streptomyces roseoverticillatus</name>
    <dbReference type="NCBI Taxonomy" id="66429"/>
    <lineage>
        <taxon>Bacteria</taxon>
        <taxon>Bacillati</taxon>
        <taxon>Actinomycetota</taxon>
        <taxon>Actinomycetes</taxon>
        <taxon>Kitasatosporales</taxon>
        <taxon>Streptomycetaceae</taxon>
        <taxon>Streptomyces</taxon>
    </lineage>
</organism>
<dbReference type="SUPFAM" id="SSF55909">
    <property type="entry name" value="Pentein"/>
    <property type="match status" value="1"/>
</dbReference>
<gene>
    <name evidence="3" type="ORF">AB0L03_00895</name>
</gene>
<name>A0ABV3IMK1_9ACTN</name>
<accession>A0ABV3IMK1</accession>
<dbReference type="GO" id="GO:0004674">
    <property type="term" value="F:protein serine/threonine kinase activity"/>
    <property type="evidence" value="ECO:0007669"/>
    <property type="project" value="UniProtKB-KW"/>
</dbReference>
<dbReference type="EMBL" id="JBFASG010000001">
    <property type="protein sequence ID" value="MEV4921407.1"/>
    <property type="molecule type" value="Genomic_DNA"/>
</dbReference>
<evidence type="ECO:0000256" key="1">
    <source>
        <dbReference type="ARBA" id="ARBA00006943"/>
    </source>
</evidence>
<evidence type="ECO:0000313" key="4">
    <source>
        <dbReference type="Proteomes" id="UP001552479"/>
    </source>
</evidence>
<comment type="caution">
    <text evidence="3">The sequence shown here is derived from an EMBL/GenBank/DDBJ whole genome shotgun (WGS) entry which is preliminary data.</text>
</comment>
<protein>
    <submittedName>
        <fullName evidence="3">Serine/threonine protein kinase</fullName>
    </submittedName>
</protein>
<evidence type="ECO:0000256" key="2">
    <source>
        <dbReference type="ARBA" id="ARBA00022679"/>
    </source>
</evidence>
<dbReference type="Proteomes" id="UP001552479">
    <property type="component" value="Unassembled WGS sequence"/>
</dbReference>
<dbReference type="PANTHER" id="PTHR10488:SF1">
    <property type="entry name" value="GLYCINE AMIDINOTRANSFERASE, MITOCHONDRIAL"/>
    <property type="match status" value="1"/>
</dbReference>
<sequence>MPVAHQGDSMKVNAWNEWDPLTHVIVGRADGTMVQAPEPAVFRDWPEEGFPRGTHGPLPEAMTAAANEQLDHLARVLEGRGIRVDRPRPLDFSQPVATPEWSQKSMFGAMPVRDVLVTIGNELLEATMSFRSRWFEYLAHRPLIESYFRADPDMRWEAAPKPRLTEASYREGFWDAYDALPPEEKIARVRRGELLLTEAEPLFDAADIARLGKDLFVQRSLATNAAGIRWLRQHLPDHRVHGVTFENAHPMHIDATWVPLRPGLVLHCAERPAEEELLHHLKVNAWQVVQAATPQRQAAPPLSACSRWLSMNVLVLDPGTVCVEAGETAQIEQLYALGFDVVPVPFWDVAPFGGGLHCATLDIHREGMLQDYFPKRSGRF</sequence>